<keyword evidence="2" id="KW-1185">Reference proteome</keyword>
<dbReference type="EMBL" id="QTUA01000001">
    <property type="protein sequence ID" value="REF29441.1"/>
    <property type="molecule type" value="Genomic_DNA"/>
</dbReference>
<dbReference type="SUPFAM" id="SSF55961">
    <property type="entry name" value="Bet v1-like"/>
    <property type="match status" value="1"/>
</dbReference>
<evidence type="ECO:0008006" key="3">
    <source>
        <dbReference type="Google" id="ProtNLM"/>
    </source>
</evidence>
<dbReference type="RefSeq" id="WP_115921558.1">
    <property type="nucleotide sequence ID" value="NZ_QTUA01000001.1"/>
</dbReference>
<reference evidence="1 2" key="1">
    <citation type="submission" date="2018-08" db="EMBL/GenBank/DDBJ databases">
        <title>Sequencing the genomes of 1000 actinobacteria strains.</title>
        <authorList>
            <person name="Klenk H.-P."/>
        </authorList>
    </citation>
    <scope>NUCLEOTIDE SEQUENCE [LARGE SCALE GENOMIC DNA]</scope>
    <source>
        <strain evidence="1 2">DSM 22967</strain>
    </source>
</reference>
<protein>
    <recommendedName>
        <fullName evidence="3">Activator of Hsp90 ATPase-like protein</fullName>
    </recommendedName>
</protein>
<proteinExistence type="predicted"/>
<dbReference type="OrthoDB" id="8755073at2"/>
<evidence type="ECO:0000313" key="2">
    <source>
        <dbReference type="Proteomes" id="UP000256253"/>
    </source>
</evidence>
<comment type="caution">
    <text evidence="1">The sequence shown here is derived from an EMBL/GenBank/DDBJ whole genome shotgun (WGS) entry which is preliminary data.</text>
</comment>
<dbReference type="Proteomes" id="UP000256253">
    <property type="component" value="Unassembled WGS sequence"/>
</dbReference>
<dbReference type="AlphaFoldDB" id="A0A3D9UXB4"/>
<gene>
    <name evidence="1" type="ORF">DFJ65_0388</name>
</gene>
<dbReference type="Gene3D" id="3.30.530.20">
    <property type="match status" value="1"/>
</dbReference>
<organism evidence="1 2">
    <name type="scientific">Calidifontibacter indicus</name>
    <dbReference type="NCBI Taxonomy" id="419650"/>
    <lineage>
        <taxon>Bacteria</taxon>
        <taxon>Bacillati</taxon>
        <taxon>Actinomycetota</taxon>
        <taxon>Actinomycetes</taxon>
        <taxon>Micrococcales</taxon>
        <taxon>Dermacoccaceae</taxon>
        <taxon>Calidifontibacter</taxon>
    </lineage>
</organism>
<accession>A0A3D9UXB4</accession>
<sequence length="159" mass="18255">MNQDHIFRRHGHLPASELLAAWVDPTMLAQWLWPHLDDAIYEPPFGRGDDFHFSSERLGRTISGRCLDFNRYGFDLTWHVDDAKVVQDGYDIVSVRALPAERGCEVAVTYAVRSNIATPWVRLWDPALDRLAALRPDCTMSTGRASRPRRVFSRQLNYA</sequence>
<name>A0A3D9UXB4_9MICO</name>
<evidence type="ECO:0000313" key="1">
    <source>
        <dbReference type="EMBL" id="REF29441.1"/>
    </source>
</evidence>
<dbReference type="InterPro" id="IPR023393">
    <property type="entry name" value="START-like_dom_sf"/>
</dbReference>